<feature type="non-terminal residue" evidence="2">
    <location>
        <position position="1"/>
    </location>
</feature>
<protein>
    <recommendedName>
        <fullName evidence="4">RNI-like protein</fullName>
    </recommendedName>
</protein>
<sequence length="406" mass="45777">LQYAKRTNNKRYSYDTQKQDNGTWEDGQSRPSSERGPQLAAFYLEGVACIRGREDAEISSALEIIRVVCPTLQHLRITGPPVHHPDSSADHVLRHFADIRSIKLHYAVPGSMFSALALLPRLEVLDVELQSLIRPMEYLFPRNAFSALQELTVRGKSPMDLERFLQGFTSNRISSIKLWIRSCYERSIMGCVEALSLLPCAKTLTKLNLEVYIFGRYDGDQSQDDMLSLNVLLQPLLSIHRLEEVILDLGEVEVIDTDLCSIAAAWPLLRSLKLYSWPFELNHDQRKISSPSNPLRRPSLLHVVDFASKMSSLESLGVEAAAVSLNELTKIEELVTNVAPQTNLVEFNCLISEEDRLKATLSRLFPKAALGLSAEQREAIRRARAAQDFNSIKAQRFPLPNNVPRV</sequence>
<accession>A0A5C3PTH4</accession>
<evidence type="ECO:0000256" key="1">
    <source>
        <dbReference type="SAM" id="MobiDB-lite"/>
    </source>
</evidence>
<evidence type="ECO:0000313" key="2">
    <source>
        <dbReference type="EMBL" id="TFK92701.1"/>
    </source>
</evidence>
<dbReference type="Gene3D" id="3.80.10.10">
    <property type="entry name" value="Ribonuclease Inhibitor"/>
    <property type="match status" value="1"/>
</dbReference>
<dbReference type="Proteomes" id="UP000308197">
    <property type="component" value="Unassembled WGS sequence"/>
</dbReference>
<reference evidence="2 3" key="1">
    <citation type="journal article" date="2019" name="Nat. Ecol. Evol.">
        <title>Megaphylogeny resolves global patterns of mushroom evolution.</title>
        <authorList>
            <person name="Varga T."/>
            <person name="Krizsan K."/>
            <person name="Foldi C."/>
            <person name="Dima B."/>
            <person name="Sanchez-Garcia M."/>
            <person name="Sanchez-Ramirez S."/>
            <person name="Szollosi G.J."/>
            <person name="Szarkandi J.G."/>
            <person name="Papp V."/>
            <person name="Albert L."/>
            <person name="Andreopoulos W."/>
            <person name="Angelini C."/>
            <person name="Antonin V."/>
            <person name="Barry K.W."/>
            <person name="Bougher N.L."/>
            <person name="Buchanan P."/>
            <person name="Buyck B."/>
            <person name="Bense V."/>
            <person name="Catcheside P."/>
            <person name="Chovatia M."/>
            <person name="Cooper J."/>
            <person name="Damon W."/>
            <person name="Desjardin D."/>
            <person name="Finy P."/>
            <person name="Geml J."/>
            <person name="Haridas S."/>
            <person name="Hughes K."/>
            <person name="Justo A."/>
            <person name="Karasinski D."/>
            <person name="Kautmanova I."/>
            <person name="Kiss B."/>
            <person name="Kocsube S."/>
            <person name="Kotiranta H."/>
            <person name="LaButti K.M."/>
            <person name="Lechner B.E."/>
            <person name="Liimatainen K."/>
            <person name="Lipzen A."/>
            <person name="Lukacs Z."/>
            <person name="Mihaltcheva S."/>
            <person name="Morgado L.N."/>
            <person name="Niskanen T."/>
            <person name="Noordeloos M.E."/>
            <person name="Ohm R.A."/>
            <person name="Ortiz-Santana B."/>
            <person name="Ovrebo C."/>
            <person name="Racz N."/>
            <person name="Riley R."/>
            <person name="Savchenko A."/>
            <person name="Shiryaev A."/>
            <person name="Soop K."/>
            <person name="Spirin V."/>
            <person name="Szebenyi C."/>
            <person name="Tomsovsky M."/>
            <person name="Tulloss R.E."/>
            <person name="Uehling J."/>
            <person name="Grigoriev I.V."/>
            <person name="Vagvolgyi C."/>
            <person name="Papp T."/>
            <person name="Martin F.M."/>
            <person name="Miettinen O."/>
            <person name="Hibbett D.S."/>
            <person name="Nagy L.G."/>
        </authorList>
    </citation>
    <scope>NUCLEOTIDE SEQUENCE [LARGE SCALE GENOMIC DNA]</scope>
    <source>
        <strain evidence="2 3">HHB13444</strain>
    </source>
</reference>
<dbReference type="InterPro" id="IPR032675">
    <property type="entry name" value="LRR_dom_sf"/>
</dbReference>
<dbReference type="InParanoid" id="A0A5C3PTH4"/>
<name>A0A5C3PTH4_9APHY</name>
<organism evidence="2 3">
    <name type="scientific">Polyporus arcularius HHB13444</name>
    <dbReference type="NCBI Taxonomy" id="1314778"/>
    <lineage>
        <taxon>Eukaryota</taxon>
        <taxon>Fungi</taxon>
        <taxon>Dikarya</taxon>
        <taxon>Basidiomycota</taxon>
        <taxon>Agaricomycotina</taxon>
        <taxon>Agaricomycetes</taxon>
        <taxon>Polyporales</taxon>
        <taxon>Polyporaceae</taxon>
        <taxon>Polyporus</taxon>
    </lineage>
</organism>
<gene>
    <name evidence="2" type="ORF">K466DRAFT_562094</name>
</gene>
<feature type="compositionally biased region" description="Polar residues" evidence="1">
    <location>
        <begin position="10"/>
        <end position="22"/>
    </location>
</feature>
<dbReference type="SUPFAM" id="SSF52047">
    <property type="entry name" value="RNI-like"/>
    <property type="match status" value="1"/>
</dbReference>
<proteinExistence type="predicted"/>
<feature type="region of interest" description="Disordered" evidence="1">
    <location>
        <begin position="1"/>
        <end position="35"/>
    </location>
</feature>
<dbReference type="EMBL" id="ML210993">
    <property type="protein sequence ID" value="TFK92701.1"/>
    <property type="molecule type" value="Genomic_DNA"/>
</dbReference>
<keyword evidence="3" id="KW-1185">Reference proteome</keyword>
<evidence type="ECO:0000313" key="3">
    <source>
        <dbReference type="Proteomes" id="UP000308197"/>
    </source>
</evidence>
<dbReference type="AlphaFoldDB" id="A0A5C3PTH4"/>
<evidence type="ECO:0008006" key="4">
    <source>
        <dbReference type="Google" id="ProtNLM"/>
    </source>
</evidence>